<dbReference type="AlphaFoldDB" id="A0A2P8HHN9"/>
<dbReference type="OrthoDB" id="680656at2"/>
<evidence type="ECO:0000256" key="1">
    <source>
        <dbReference type="SAM" id="SignalP"/>
    </source>
</evidence>
<dbReference type="InterPro" id="IPR046020">
    <property type="entry name" value="DUF5977"/>
</dbReference>
<feature type="chain" id="PRO_5015109103" description="DUF5977 domain-containing protein" evidence="1">
    <location>
        <begin position="21"/>
        <end position="1165"/>
    </location>
</feature>
<organism evidence="3 4">
    <name type="scientific">Chitinophaga niastensis</name>
    <dbReference type="NCBI Taxonomy" id="536980"/>
    <lineage>
        <taxon>Bacteria</taxon>
        <taxon>Pseudomonadati</taxon>
        <taxon>Bacteroidota</taxon>
        <taxon>Chitinophagia</taxon>
        <taxon>Chitinophagales</taxon>
        <taxon>Chitinophagaceae</taxon>
        <taxon>Chitinophaga</taxon>
    </lineage>
</organism>
<reference evidence="3 4" key="1">
    <citation type="submission" date="2018-03" db="EMBL/GenBank/DDBJ databases">
        <title>Genomic Encyclopedia of Archaeal and Bacterial Type Strains, Phase II (KMG-II): from individual species to whole genera.</title>
        <authorList>
            <person name="Goeker M."/>
        </authorList>
    </citation>
    <scope>NUCLEOTIDE SEQUENCE [LARGE SCALE GENOMIC DNA]</scope>
    <source>
        <strain evidence="3 4">DSM 24859</strain>
    </source>
</reference>
<evidence type="ECO:0000313" key="4">
    <source>
        <dbReference type="Proteomes" id="UP000240971"/>
    </source>
</evidence>
<protein>
    <recommendedName>
        <fullName evidence="2">DUF5977 domain-containing protein</fullName>
    </recommendedName>
</protein>
<dbReference type="EMBL" id="PYAW01000004">
    <property type="protein sequence ID" value="PSL45744.1"/>
    <property type="molecule type" value="Genomic_DNA"/>
</dbReference>
<keyword evidence="4" id="KW-1185">Reference proteome</keyword>
<name>A0A2P8HHN9_CHINA</name>
<evidence type="ECO:0000259" key="2">
    <source>
        <dbReference type="Pfam" id="PF19404"/>
    </source>
</evidence>
<evidence type="ECO:0000313" key="3">
    <source>
        <dbReference type="EMBL" id="PSL45744.1"/>
    </source>
</evidence>
<sequence>MTLRLTLYLLLTGLATVSLAQTEKKYSNYIPPSPNVASIQQYGNYPVSGATGLPTIGFPLFSVDLNKYSLPVNINYHASGRKTSLNYSSLGLGWNLNATAVISRTVKGRADLLPFQKAPYPIAEIANLPANYDKVWQMTSGYAFASAQTPDSQHDLYTYTLNGKSGKFILQEGQPVILSGEPIGIRPISENYFELTDDDGVTYLFGSQPGDAYGGVEFFDSEGARANDSWFVNSITTPYGEQIKFKYGSVYSNSVSGSHIWGNMSLFDQYEARDAIYNLNDVPFTGAIRSFQEYFMNYVTAIEFPTGKISFGYDTDYKLTNATLTDYNGNTAQKYTFIYKQIPGENLPNNNSMLLSELNLVNAQGAVKQKYAFDYNLSDGFQVTWDFPKQHDWWGYYNGNSGENGSNIPEFLVKMVFGGGSFSQTIGSPGGLAPSFAHKSYGMLRKITFPTGGNTQFVYEPNRYLDRAGALQQGPGIRVQQVVSTDGNGNVMLKLYKYGENENGAGALLYQPRKYDFASEQTNITVPPAGEVISVGNGGILGAARVRRYQSSPNPEVAEAYGYPVYYSKVTEYATDKNLNAINGKIEYTYSIPGLELYQRTIPNWGEYETGFWYQPVYMPPYGESKLTSKKIYKSQGADLVLQSSNEFTYATFKEVSIPEIFLAQFIFVLLDDGKVMERKFAEAPSNLPIYVYREVPVKGGASLKTAESHTVYENGQSLTTTTQYTYNNLAHLYPSIVGTTHSDGRIEEKQSKYPLDYSGISATDPISAGVKNLLQQHIYTPVLESSTFKSNSDGSNKQLIKTTFASYKSDIGLQDKLYVVENNQPLSGFAASYVANGAVKTDPGYKVMMQFNKYNGQGRLLEQEAPGNVKESYIWGYKSSFPVAKITGADYQSASQLITQSVLDNPSTDNAVSTETTKLRNGLPSALVNSYTFAPLIGMTSQTNERGLTTYYNYDDIGRLSVIKDHNKQVLKQYDYQFTSTIPAATDITVYRSASSSLVYTKSDCPAGMEGTEVRYGLPAGMFVSTLSIADAEQQSAAASALYGPLYANLLGECKTPVVKAKVQLNFNVTGVTPTSSISIKFMQGSNTVATASFPRSPSGPFTVDVPVGTYYLAVTIPSIYQNMNLMLSVTETGQSWFSNGGLGINSDAVSLSTAGTYNITISN</sequence>
<dbReference type="RefSeq" id="WP_106530054.1">
    <property type="nucleotide sequence ID" value="NZ_PYAW01000004.1"/>
</dbReference>
<comment type="caution">
    <text evidence="3">The sequence shown here is derived from an EMBL/GenBank/DDBJ whole genome shotgun (WGS) entry which is preliminary data.</text>
</comment>
<feature type="domain" description="DUF5977" evidence="2">
    <location>
        <begin position="992"/>
        <end position="1056"/>
    </location>
</feature>
<feature type="signal peptide" evidence="1">
    <location>
        <begin position="1"/>
        <end position="20"/>
    </location>
</feature>
<proteinExistence type="predicted"/>
<accession>A0A2P8HHN9</accession>
<gene>
    <name evidence="3" type="ORF">CLV51_104451</name>
</gene>
<dbReference type="Proteomes" id="UP000240971">
    <property type="component" value="Unassembled WGS sequence"/>
</dbReference>
<keyword evidence="1" id="KW-0732">Signal</keyword>
<dbReference type="Pfam" id="PF19404">
    <property type="entry name" value="DUF5977"/>
    <property type="match status" value="1"/>
</dbReference>